<keyword evidence="3" id="KW-1185">Reference proteome</keyword>
<dbReference type="EMBL" id="JABBWD010000003">
    <property type="protein sequence ID" value="KAG1782691.1"/>
    <property type="molecule type" value="Genomic_DNA"/>
</dbReference>
<evidence type="ECO:0000313" key="2">
    <source>
        <dbReference type="EMBL" id="KAG1782691.1"/>
    </source>
</evidence>
<comment type="caution">
    <text evidence="2">The sequence shown here is derived from an EMBL/GenBank/DDBJ whole genome shotgun (WGS) entry which is preliminary data.</text>
</comment>
<feature type="compositionally biased region" description="Polar residues" evidence="1">
    <location>
        <begin position="136"/>
        <end position="149"/>
    </location>
</feature>
<sequence>MKPEIDEAKQGMPDDDLTRESSGFKLQTFMANLQRRLLAVYWLVAVVNASARRNIVFESIVIVRFHKPFRRFFHYDQFTVAQALDADLPGSYQVRPTERSFSFTSFPPVLTLPFTMSSDCVVRLGLTLRLKISSPKPATSHSSYQSSVSACPPVEASRSQKKRSRDARDEIDTPAIPSSAIPPLRVIVPLKRKTTITTHRKSDIGHSQNNEVKVCSYGGDSYLSQDLEMSAPADPSGAPVPTQFLQLQDDWEMASWFSLYYRRFRKGGFKDGLSKEPLLDRCSRTFHTTRMIAGGVLNSSTGDQVAWVSVVERAEDKIRNIALSEGT</sequence>
<dbReference type="AlphaFoldDB" id="A0A9P7A5M7"/>
<evidence type="ECO:0000256" key="1">
    <source>
        <dbReference type="SAM" id="MobiDB-lite"/>
    </source>
</evidence>
<evidence type="ECO:0000313" key="3">
    <source>
        <dbReference type="Proteomes" id="UP000714275"/>
    </source>
</evidence>
<dbReference type="OrthoDB" id="2647470at2759"/>
<organism evidence="2 3">
    <name type="scientific">Suillus placidus</name>
    <dbReference type="NCBI Taxonomy" id="48579"/>
    <lineage>
        <taxon>Eukaryota</taxon>
        <taxon>Fungi</taxon>
        <taxon>Dikarya</taxon>
        <taxon>Basidiomycota</taxon>
        <taxon>Agaricomycotina</taxon>
        <taxon>Agaricomycetes</taxon>
        <taxon>Agaricomycetidae</taxon>
        <taxon>Boletales</taxon>
        <taxon>Suillineae</taxon>
        <taxon>Suillaceae</taxon>
        <taxon>Suillus</taxon>
    </lineage>
</organism>
<feature type="region of interest" description="Disordered" evidence="1">
    <location>
        <begin position="134"/>
        <end position="178"/>
    </location>
</feature>
<dbReference type="Proteomes" id="UP000714275">
    <property type="component" value="Unassembled WGS sequence"/>
</dbReference>
<gene>
    <name evidence="2" type="ORF">EV702DRAFT_1192360</name>
</gene>
<accession>A0A9P7A5M7</accession>
<protein>
    <submittedName>
        <fullName evidence="2">Uncharacterized protein</fullName>
    </submittedName>
</protein>
<reference evidence="2" key="1">
    <citation type="journal article" date="2020" name="New Phytol.">
        <title>Comparative genomics reveals dynamic genome evolution in host specialist ectomycorrhizal fungi.</title>
        <authorList>
            <person name="Lofgren L.A."/>
            <person name="Nguyen N.H."/>
            <person name="Vilgalys R."/>
            <person name="Ruytinx J."/>
            <person name="Liao H.L."/>
            <person name="Branco S."/>
            <person name="Kuo A."/>
            <person name="LaButti K."/>
            <person name="Lipzen A."/>
            <person name="Andreopoulos W."/>
            <person name="Pangilinan J."/>
            <person name="Riley R."/>
            <person name="Hundley H."/>
            <person name="Na H."/>
            <person name="Barry K."/>
            <person name="Grigoriev I.V."/>
            <person name="Stajich J.E."/>
            <person name="Kennedy P.G."/>
        </authorList>
    </citation>
    <scope>NUCLEOTIDE SEQUENCE</scope>
    <source>
        <strain evidence="2">DOB743</strain>
    </source>
</reference>
<proteinExistence type="predicted"/>
<name>A0A9P7A5M7_9AGAM</name>